<keyword evidence="4" id="KW-0732">Signal</keyword>
<dbReference type="KEGG" id="ngr:NAEGRDRAFT_82237"/>
<dbReference type="PROSITE" id="PS51125">
    <property type="entry name" value="NHL"/>
    <property type="match status" value="1"/>
</dbReference>
<dbReference type="VEuPathDB" id="AmoebaDB:NAEGRDRAFT_82237"/>
<feature type="chain" id="PRO_5003038100" evidence="4">
    <location>
        <begin position="32"/>
        <end position="1010"/>
    </location>
</feature>
<keyword evidence="3" id="KW-0472">Membrane</keyword>
<name>D2W3I5_NAEGR</name>
<dbReference type="AlphaFoldDB" id="D2W3I5"/>
<sequence length="1010" mass="111589">MSNFLLSCMRLAVLCVIISLSFHTTTQPALATNSTSFYRSETLYSKPLVKDLTLQNVNAKEAFLLSPSGICAGQSDDLFISDSSRHVIFRMFSNGTISLFAGIGFAGYSKDGYSALDSLFNSPNGIAMSPNGNLYIADSQNDKIRIVSNGIVSSIDGTFSKPLGVAVSANNLVYIADTGNNLIKKYDPTTKTLTTIAGGGYLDGSYDGVDAHNIILQSPKNIHVVSNGKDETVYFTDEERLKSVDSKGNYKIVDGGIGQSNLYGIYVVGSEIYTTSNTNHFIQKKTIGSSDTLLFIGQDSNGNYTGDNLNDSYSQVSFYGPKSILVKNSIIYIADSKNNCIRKVDTINKIVTTIAGGLINHAFGESIPASQYYSENLVSNTFFYKNELYFVEGTNILRKISNGLIKTVLGSSQNALTETLPTRIYIQQMSKIGIYENGDIVIQISGSNNFALYNLESQVFTKFSYDTNVVIYGIATYGKSFAEGLLALSFDSTIAIYNGIYFYSELLHTSLISINLENDILQIYFVNYQEIWKVKVSEMENATLVTTLPYPPYALHTNNGKIYASDTSRLYEIENGNINRIAGLPVYNVSGNIFDYYGYNGENKPLDQTALHITNIVVNNGDLYLTATNYIGKISNSQYQIFLGMPPTKSLGNLFSHTLDEENGVVYFLENTVIKKFDEKTKQINSLTDSLILAQIVSSTSFPLLSFRGRTQSSLQYSKYDKKLYLADFCRILQLDPLTMNYNVIVGGTGCGQITDNTAASNVKLPVLFHFTIDSNGEIYLYTMQDIFKMDKNTRVIRKLFSSDYATSPDGPVTNTTKFGYFSSVSVKINSNGQVSYYFSTATQIKVIEQQSNGYYLRTLVGNDVSGYNGDNMPALQTSFQGISSFFLKSNGDILIMEDKLVRIYVKSEAIVKIIAGTPNQSSSFWLPDRDPKDISFMALRGLVVNEKTSDIYVSDRNSGIRKFKNVVVTSSPSIFIEPSRSSRMVVSGSGNLIIMEIIAMMIAFLHLIL</sequence>
<accession>D2W3I5</accession>
<dbReference type="RefSeq" id="XP_002669173.1">
    <property type="nucleotide sequence ID" value="XM_002669127.1"/>
</dbReference>
<dbReference type="InterPro" id="IPR011042">
    <property type="entry name" value="6-blade_b-propeller_TolB-like"/>
</dbReference>
<dbReference type="Gene3D" id="2.120.10.30">
    <property type="entry name" value="TolB, C-terminal domain"/>
    <property type="match status" value="4"/>
</dbReference>
<evidence type="ECO:0000313" key="6">
    <source>
        <dbReference type="Proteomes" id="UP000006671"/>
    </source>
</evidence>
<organism evidence="6">
    <name type="scientific">Naegleria gruberi</name>
    <name type="common">Amoeba</name>
    <dbReference type="NCBI Taxonomy" id="5762"/>
    <lineage>
        <taxon>Eukaryota</taxon>
        <taxon>Discoba</taxon>
        <taxon>Heterolobosea</taxon>
        <taxon>Tetramitia</taxon>
        <taxon>Eutetramitia</taxon>
        <taxon>Vahlkampfiidae</taxon>
        <taxon>Naegleria</taxon>
    </lineage>
</organism>
<keyword evidence="3" id="KW-1133">Transmembrane helix</keyword>
<dbReference type="OrthoDB" id="342730at2759"/>
<keyword evidence="6" id="KW-1185">Reference proteome</keyword>
<evidence type="ECO:0000256" key="4">
    <source>
        <dbReference type="SAM" id="SignalP"/>
    </source>
</evidence>
<feature type="transmembrane region" description="Helical" evidence="3">
    <location>
        <begin position="989"/>
        <end position="1009"/>
    </location>
</feature>
<reference evidence="5 6" key="1">
    <citation type="journal article" date="2010" name="Cell">
        <title>The genome of Naegleria gruberi illuminates early eukaryotic versatility.</title>
        <authorList>
            <person name="Fritz-Laylin L.K."/>
            <person name="Prochnik S.E."/>
            <person name="Ginger M.L."/>
            <person name="Dacks J.B."/>
            <person name="Carpenter M.L."/>
            <person name="Field M.C."/>
            <person name="Kuo A."/>
            <person name="Paredez A."/>
            <person name="Chapman J."/>
            <person name="Pham J."/>
            <person name="Shu S."/>
            <person name="Neupane R."/>
            <person name="Cipriano M."/>
            <person name="Mancuso J."/>
            <person name="Tu H."/>
            <person name="Salamov A."/>
            <person name="Lindquist E."/>
            <person name="Shapiro H."/>
            <person name="Lucas S."/>
            <person name="Grigoriev I.V."/>
            <person name="Cande W.Z."/>
            <person name="Fulton C."/>
            <person name="Rokhsar D.S."/>
            <person name="Dawson S.C."/>
        </authorList>
    </citation>
    <scope>NUCLEOTIDE SEQUENCE [LARGE SCALE GENOMIC DNA]</scope>
    <source>
        <strain evidence="5 6">NEG-M</strain>
    </source>
</reference>
<dbReference type="Pfam" id="PF01436">
    <property type="entry name" value="NHL"/>
    <property type="match status" value="2"/>
</dbReference>
<feature type="signal peptide" evidence="4">
    <location>
        <begin position="1"/>
        <end position="31"/>
    </location>
</feature>
<dbReference type="SUPFAM" id="SSF63829">
    <property type="entry name" value="Calcium-dependent phosphotriesterase"/>
    <property type="match status" value="1"/>
</dbReference>
<keyword evidence="3" id="KW-0812">Transmembrane</keyword>
<dbReference type="EMBL" id="GG738931">
    <property type="protein sequence ID" value="EFC36429.1"/>
    <property type="molecule type" value="Genomic_DNA"/>
</dbReference>
<dbReference type="SUPFAM" id="SSF101898">
    <property type="entry name" value="NHL repeat"/>
    <property type="match status" value="2"/>
</dbReference>
<evidence type="ECO:0000256" key="3">
    <source>
        <dbReference type="SAM" id="Phobius"/>
    </source>
</evidence>
<evidence type="ECO:0000313" key="5">
    <source>
        <dbReference type="EMBL" id="EFC36429.1"/>
    </source>
</evidence>
<dbReference type="GeneID" id="8862303"/>
<dbReference type="InParanoid" id="D2W3I5"/>
<dbReference type="PANTHER" id="PTHR46388">
    <property type="entry name" value="NHL REPEAT-CONTAINING PROTEIN 2"/>
    <property type="match status" value="1"/>
</dbReference>
<keyword evidence="1" id="KW-0677">Repeat</keyword>
<gene>
    <name evidence="5" type="ORF">NAEGRDRAFT_82237</name>
</gene>
<evidence type="ECO:0000256" key="1">
    <source>
        <dbReference type="ARBA" id="ARBA00022737"/>
    </source>
</evidence>
<dbReference type="InterPro" id="IPR001258">
    <property type="entry name" value="NHL_repeat"/>
</dbReference>
<dbReference type="Proteomes" id="UP000006671">
    <property type="component" value="Unassembled WGS sequence"/>
</dbReference>
<evidence type="ECO:0000256" key="2">
    <source>
        <dbReference type="PROSITE-ProRule" id="PRU00504"/>
    </source>
</evidence>
<dbReference type="eggNOG" id="KOG2177">
    <property type="taxonomic scope" value="Eukaryota"/>
</dbReference>
<feature type="repeat" description="NHL" evidence="2">
    <location>
        <begin position="156"/>
        <end position="189"/>
    </location>
</feature>
<dbReference type="PANTHER" id="PTHR46388:SF2">
    <property type="entry name" value="NHL REPEAT-CONTAINING PROTEIN 2"/>
    <property type="match status" value="1"/>
</dbReference>
<protein>
    <submittedName>
        <fullName evidence="5">Predicted protein</fullName>
    </submittedName>
</protein>
<proteinExistence type="predicted"/>